<sequence>MPEYKIVYKGAKKSNYTPIWFVCSNCLETKRYFYDENEIIKITQIELS</sequence>
<name>F9CWL5_9ARCH</name>
<reference evidence="1 2" key="1">
    <citation type="journal article" date="2011" name="J. Bacteriol.">
        <title>Genome Sequence of an Ammonia-Oxidizing Soil Archaeon, "Candidatus Nitrosoarchaeum koreensis" MY1.</title>
        <authorList>
            <person name="Kim B.K."/>
            <person name="Jung M.Y."/>
            <person name="Yu D.S."/>
            <person name="Park S.J."/>
            <person name="Oh T.K."/>
            <person name="Rhee S.K."/>
            <person name="Kim J.F."/>
        </authorList>
    </citation>
    <scope>NUCLEOTIDE SEQUENCE [LARGE SCALE GENOMIC DNA]</scope>
    <source>
        <strain evidence="1 2">MY1</strain>
    </source>
</reference>
<proteinExistence type="predicted"/>
<comment type="caution">
    <text evidence="1">The sequence shown here is derived from an EMBL/GenBank/DDBJ whole genome shotgun (WGS) entry which is preliminary data.</text>
</comment>
<gene>
    <name evidence="1" type="ORF">MY1_0906</name>
</gene>
<dbReference type="STRING" id="1001994.MY1_0906"/>
<evidence type="ECO:0000313" key="2">
    <source>
        <dbReference type="Proteomes" id="UP000004440"/>
    </source>
</evidence>
<dbReference type="Proteomes" id="UP000004440">
    <property type="component" value="Unassembled WGS sequence"/>
</dbReference>
<protein>
    <submittedName>
        <fullName evidence="1">Uncharacterized protein</fullName>
    </submittedName>
</protein>
<keyword evidence="2" id="KW-1185">Reference proteome</keyword>
<organism evidence="1 2">
    <name type="scientific">Nitrosarchaeum koreense MY1</name>
    <dbReference type="NCBI Taxonomy" id="1001994"/>
    <lineage>
        <taxon>Archaea</taxon>
        <taxon>Nitrososphaerota</taxon>
        <taxon>Nitrososphaeria</taxon>
        <taxon>Nitrosopumilales</taxon>
        <taxon>Nitrosopumilaceae</taxon>
        <taxon>Nitrosarchaeum</taxon>
    </lineage>
</organism>
<accession>F9CWL5</accession>
<evidence type="ECO:0000313" key="1">
    <source>
        <dbReference type="EMBL" id="EGP93667.1"/>
    </source>
</evidence>
<dbReference type="EMBL" id="AFPU01000001">
    <property type="protein sequence ID" value="EGP93667.1"/>
    <property type="molecule type" value="Genomic_DNA"/>
</dbReference>
<dbReference type="AlphaFoldDB" id="F9CWL5"/>